<evidence type="ECO:0000256" key="1">
    <source>
        <dbReference type="SAM" id="MobiDB-lite"/>
    </source>
</evidence>
<accession>A0A250JRX0</accession>
<proteinExistence type="predicted"/>
<name>A0A250JRX0_9BACT</name>
<keyword evidence="3" id="KW-1185">Reference proteome</keyword>
<dbReference type="KEGG" id="mmas:MYMAC_002031"/>
<evidence type="ECO:0000313" key="2">
    <source>
        <dbReference type="EMBL" id="ATB46433.1"/>
    </source>
</evidence>
<evidence type="ECO:0008006" key="4">
    <source>
        <dbReference type="Google" id="ProtNLM"/>
    </source>
</evidence>
<dbReference type="RefSeq" id="WP_095957958.1">
    <property type="nucleotide sequence ID" value="NZ_CP022203.1"/>
</dbReference>
<feature type="region of interest" description="Disordered" evidence="1">
    <location>
        <begin position="1"/>
        <end position="41"/>
    </location>
</feature>
<sequence length="74" mass="8231">MARHTANKQTGPSSTRAPAPASESKARAPEPRPGPTDEQIARRAYEIFLARGGMHGNSDQDWYQAERELRLGRQ</sequence>
<feature type="compositionally biased region" description="Polar residues" evidence="1">
    <location>
        <begin position="7"/>
        <end position="16"/>
    </location>
</feature>
<gene>
    <name evidence="2" type="ORF">MYMAC_002031</name>
</gene>
<evidence type="ECO:0000313" key="3">
    <source>
        <dbReference type="Proteomes" id="UP000217343"/>
    </source>
</evidence>
<dbReference type="AlphaFoldDB" id="A0A250JRX0"/>
<dbReference type="EMBL" id="CP022203">
    <property type="protein sequence ID" value="ATB46433.1"/>
    <property type="molecule type" value="Genomic_DNA"/>
</dbReference>
<dbReference type="InterPro" id="IPR021327">
    <property type="entry name" value="DUF2934"/>
</dbReference>
<dbReference type="OrthoDB" id="9811127at2"/>
<dbReference type="Proteomes" id="UP000217343">
    <property type="component" value="Chromosome"/>
</dbReference>
<reference evidence="2 3" key="1">
    <citation type="submission" date="2017-06" db="EMBL/GenBank/DDBJ databases">
        <title>Sequencing and comparative analysis of myxobacterial genomes.</title>
        <authorList>
            <person name="Rupp O."/>
            <person name="Goesmann A."/>
            <person name="Sogaard-Andersen L."/>
        </authorList>
    </citation>
    <scope>NUCLEOTIDE SEQUENCE [LARGE SCALE GENOMIC DNA]</scope>
    <source>
        <strain evidence="2 3">DSM 14697</strain>
    </source>
</reference>
<protein>
    <recommendedName>
        <fullName evidence="4">DUF2934 domain-containing protein</fullName>
    </recommendedName>
</protein>
<dbReference type="Pfam" id="PF11154">
    <property type="entry name" value="DUF2934"/>
    <property type="match status" value="1"/>
</dbReference>
<organism evidence="2 3">
    <name type="scientific">Corallococcus macrosporus DSM 14697</name>
    <dbReference type="NCBI Taxonomy" id="1189310"/>
    <lineage>
        <taxon>Bacteria</taxon>
        <taxon>Pseudomonadati</taxon>
        <taxon>Myxococcota</taxon>
        <taxon>Myxococcia</taxon>
        <taxon>Myxococcales</taxon>
        <taxon>Cystobacterineae</taxon>
        <taxon>Myxococcaceae</taxon>
        <taxon>Corallococcus</taxon>
    </lineage>
</organism>